<gene>
    <name evidence="1" type="ORF">PXEA_LOCUS33472</name>
</gene>
<evidence type="ECO:0000313" key="1">
    <source>
        <dbReference type="EMBL" id="VEL40032.1"/>
    </source>
</evidence>
<organism evidence="1 2">
    <name type="scientific">Protopolystoma xenopodis</name>
    <dbReference type="NCBI Taxonomy" id="117903"/>
    <lineage>
        <taxon>Eukaryota</taxon>
        <taxon>Metazoa</taxon>
        <taxon>Spiralia</taxon>
        <taxon>Lophotrochozoa</taxon>
        <taxon>Platyhelminthes</taxon>
        <taxon>Monogenea</taxon>
        <taxon>Polyopisthocotylea</taxon>
        <taxon>Polystomatidea</taxon>
        <taxon>Polystomatidae</taxon>
        <taxon>Protopolystoma</taxon>
    </lineage>
</organism>
<accession>A0A448XM90</accession>
<protein>
    <submittedName>
        <fullName evidence="1">Uncharacterized protein</fullName>
    </submittedName>
</protein>
<evidence type="ECO:0000313" key="2">
    <source>
        <dbReference type="Proteomes" id="UP000784294"/>
    </source>
</evidence>
<keyword evidence="2" id="KW-1185">Reference proteome</keyword>
<proteinExistence type="predicted"/>
<dbReference type="Proteomes" id="UP000784294">
    <property type="component" value="Unassembled WGS sequence"/>
</dbReference>
<sequence length="97" mass="10360">MTRLTENADYGAGEMSGNVSRPLSDFGNDYAYAGLRTSIESCSGDACHNTDESLAQFHRGSSTLSRGLLLPIQQSSLRINSPSVSSETTSPIPSNQF</sequence>
<dbReference type="EMBL" id="CAAALY010263399">
    <property type="protein sequence ID" value="VEL40032.1"/>
    <property type="molecule type" value="Genomic_DNA"/>
</dbReference>
<dbReference type="AlphaFoldDB" id="A0A448XM90"/>
<comment type="caution">
    <text evidence="1">The sequence shown here is derived from an EMBL/GenBank/DDBJ whole genome shotgun (WGS) entry which is preliminary data.</text>
</comment>
<name>A0A448XM90_9PLAT</name>
<reference evidence="1" key="1">
    <citation type="submission" date="2018-11" db="EMBL/GenBank/DDBJ databases">
        <authorList>
            <consortium name="Pathogen Informatics"/>
        </authorList>
    </citation>
    <scope>NUCLEOTIDE SEQUENCE</scope>
</reference>